<dbReference type="OrthoDB" id="466523at2"/>
<dbReference type="AlphaFoldDB" id="A3IKP9"/>
<organism evidence="1 2">
    <name type="scientific">Crocosphaera chwakensis CCY0110</name>
    <dbReference type="NCBI Taxonomy" id="391612"/>
    <lineage>
        <taxon>Bacteria</taxon>
        <taxon>Bacillati</taxon>
        <taxon>Cyanobacteriota</taxon>
        <taxon>Cyanophyceae</taxon>
        <taxon>Oscillatoriophycideae</taxon>
        <taxon>Chroococcales</taxon>
        <taxon>Aphanothecaceae</taxon>
        <taxon>Crocosphaera</taxon>
        <taxon>Crocosphaera chwakensis</taxon>
    </lineage>
</organism>
<proteinExistence type="predicted"/>
<protein>
    <submittedName>
        <fullName evidence="1">Uncharacterized protein</fullName>
    </submittedName>
</protein>
<dbReference type="eggNOG" id="ENOG50339WK">
    <property type="taxonomic scope" value="Bacteria"/>
</dbReference>
<evidence type="ECO:0000313" key="1">
    <source>
        <dbReference type="EMBL" id="EAZ92768.1"/>
    </source>
</evidence>
<accession>A3IKP9</accession>
<dbReference type="Proteomes" id="UP000003781">
    <property type="component" value="Unassembled WGS sequence"/>
</dbReference>
<keyword evidence="2" id="KW-1185">Reference proteome</keyword>
<gene>
    <name evidence="1" type="ORF">CY0110_21767</name>
</gene>
<name>A3IKP9_9CHRO</name>
<reference evidence="1 2" key="1">
    <citation type="submission" date="2007-03" db="EMBL/GenBank/DDBJ databases">
        <authorList>
            <person name="Stal L."/>
            <person name="Ferriera S."/>
            <person name="Johnson J."/>
            <person name="Kravitz S."/>
            <person name="Beeson K."/>
            <person name="Sutton G."/>
            <person name="Rogers Y.-H."/>
            <person name="Friedman R."/>
            <person name="Frazier M."/>
            <person name="Venter J.C."/>
        </authorList>
    </citation>
    <scope>NUCLEOTIDE SEQUENCE [LARGE SCALE GENOMIC DNA]</scope>
    <source>
        <strain evidence="1 2">CCY0110</strain>
    </source>
</reference>
<sequence>MRPLTENEFKYEIFGSAFNAENVLYSPSGKWGLMTSHEYYGLLGGTHEFMDKIRRIIPNLDEQVYGFLKLWQQHKANNIGAKTDWLSGLLTQIYDKETALKILRKVDLP</sequence>
<dbReference type="RefSeq" id="WP_008273912.1">
    <property type="nucleotide sequence ID" value="NZ_AAXW01000004.1"/>
</dbReference>
<evidence type="ECO:0000313" key="2">
    <source>
        <dbReference type="Proteomes" id="UP000003781"/>
    </source>
</evidence>
<dbReference type="EMBL" id="AAXW01000004">
    <property type="protein sequence ID" value="EAZ92768.1"/>
    <property type="molecule type" value="Genomic_DNA"/>
</dbReference>
<comment type="caution">
    <text evidence="1">The sequence shown here is derived from an EMBL/GenBank/DDBJ whole genome shotgun (WGS) entry which is preliminary data.</text>
</comment>